<dbReference type="KEGG" id="vg:55601575"/>
<dbReference type="InterPro" id="IPR021130">
    <property type="entry name" value="PRib-ATP_PPHydrolase-like"/>
</dbReference>
<dbReference type="RefSeq" id="YP_009831886.1">
    <property type="nucleotide sequence ID" value="NC_048650.1"/>
</dbReference>
<evidence type="ECO:0000313" key="2">
    <source>
        <dbReference type="Proteomes" id="UP000224898"/>
    </source>
</evidence>
<dbReference type="Proteomes" id="UP000224898">
    <property type="component" value="Segment"/>
</dbReference>
<accession>A0A1J0GW69</accession>
<protein>
    <submittedName>
        <fullName evidence="1">Phosphoribosyl-ATP diphosphatase</fullName>
    </submittedName>
</protein>
<evidence type="ECO:0000313" key="1">
    <source>
        <dbReference type="EMBL" id="APC46424.1"/>
    </source>
</evidence>
<dbReference type="EMBL" id="KX925554">
    <property type="protein sequence ID" value="APC46424.1"/>
    <property type="molecule type" value="Genomic_DNA"/>
</dbReference>
<reference evidence="1 2" key="1">
    <citation type="submission" date="2016-09" db="EMBL/GenBank/DDBJ databases">
        <title>Complete Genome Sequence of Streptomyces 5a phage BRock.</title>
        <authorList>
            <person name="Crossman A."/>
            <person name="Baron S."/>
            <person name="Jamdagni P."/>
            <person name="Khatri P."/>
            <person name="Sharma D."/>
            <person name="Pandey M."/>
            <person name="Goyal S."/>
            <person name="Kumar S."/>
            <person name="Phogat A."/>
            <person name="Chawla G."/>
            <person name="Pasricha M."/>
            <person name="Gupta K."/>
            <person name="Bazzad D."/>
            <person name="Aggarwal V."/>
            <person name="Poughat A."/>
            <person name="Singh K."/>
            <person name="Rana P."/>
            <person name="Gautam R."/>
            <person name="Sharma V."/>
            <person name="Tyagi D."/>
            <person name="Shahi A."/>
            <person name="Jangra N."/>
            <person name="Malik M."/>
            <person name="Sidhu P.K."/>
            <person name="Malik S."/>
            <person name="Ghalyan Y."/>
            <person name="Sharma S.S."/>
            <person name="Malik A."/>
            <person name="Chuttani R."/>
            <person name="Bamal N."/>
            <person name="Bhadula D."/>
            <person name="Batra A."/>
            <person name="Temple L."/>
            <person name="Nehra K."/>
        </authorList>
    </citation>
    <scope>NUCLEOTIDE SEQUENCE [LARGE SCALE GENOMIC DNA]</scope>
</reference>
<dbReference type="InterPro" id="IPR023292">
    <property type="entry name" value="NTP_PyroPHydrolase-like_dom_sf"/>
</dbReference>
<sequence length="151" mass="17237">MAFASAGVFYMSNYNPLKNLKEFHETFSPEQKNDSVLQKIDRRTQLVYEEYAEVTDALLTLEKAHLGLNSYTPEEAMVEVASELADLLYVVYGTAEELGIPLDRVFNEIHKANMRKVWDDGKVHKNEFGKVLKPDNFQRADIGKVLYGTES</sequence>
<organism evidence="1 2">
    <name type="scientific">Streptomyces phage BRock</name>
    <dbReference type="NCBI Taxonomy" id="1913591"/>
    <lineage>
        <taxon>Viruses</taxon>
        <taxon>Duplodnaviria</taxon>
        <taxon>Heunggongvirae</taxon>
        <taxon>Uroviricota</taxon>
        <taxon>Caudoviricetes</taxon>
        <taxon>Borockvirus</taxon>
        <taxon>Borockvirus brock</taxon>
    </lineage>
</organism>
<proteinExistence type="predicted"/>
<dbReference type="SUPFAM" id="SSF101386">
    <property type="entry name" value="all-alpha NTP pyrophosphatases"/>
    <property type="match status" value="1"/>
</dbReference>
<name>A0A1J0GW69_9CAUD</name>
<keyword evidence="2" id="KW-1185">Reference proteome</keyword>
<dbReference type="Gene3D" id="1.10.3420.10">
    <property type="entry name" value="putative ntp pyrophosphohydrolase like domain"/>
    <property type="match status" value="1"/>
</dbReference>
<dbReference type="Pfam" id="PF01503">
    <property type="entry name" value="PRA-PH"/>
    <property type="match status" value="1"/>
</dbReference>
<dbReference type="GeneID" id="55601575"/>